<sequence>MKFNKTLTTLSTLMLALSFSASTLVSAEDTSPKTSTANTTLTFDDTGGDSQITLDTVPYFDFGTQMITGKPITVADIVGDPLLQVTNRGGAAGWGVTVAISEFADVTTPTTKLVGPVLTFTAATPADNSGGGANTAVAATGVINDAAKSVFYAPAGAGIGINTDEITAKLEIPANNVAGEYKAELTWTLTDVPNPLPQP</sequence>
<evidence type="ECO:0000313" key="4">
    <source>
        <dbReference type="Proteomes" id="UP001596310"/>
    </source>
</evidence>
<organism evidence="3 4">
    <name type="scientific">Lapidilactobacillus achengensis</name>
    <dbReference type="NCBI Taxonomy" id="2486000"/>
    <lineage>
        <taxon>Bacteria</taxon>
        <taxon>Bacillati</taxon>
        <taxon>Bacillota</taxon>
        <taxon>Bacilli</taxon>
        <taxon>Lactobacillales</taxon>
        <taxon>Lactobacillaceae</taxon>
        <taxon>Lapidilactobacillus</taxon>
    </lineage>
</organism>
<dbReference type="EMBL" id="JBHSSM010000017">
    <property type="protein sequence ID" value="MFC6315450.1"/>
    <property type="molecule type" value="Genomic_DNA"/>
</dbReference>
<protein>
    <submittedName>
        <fullName evidence="3">WxL domain-containing protein</fullName>
    </submittedName>
</protein>
<dbReference type="Pfam" id="PF13731">
    <property type="entry name" value="WxL"/>
    <property type="match status" value="1"/>
</dbReference>
<feature type="domain" description="WxL" evidence="2">
    <location>
        <begin position="39"/>
        <end position="193"/>
    </location>
</feature>
<dbReference type="RefSeq" id="WP_164511094.1">
    <property type="nucleotide sequence ID" value="NZ_JBHSSM010000017.1"/>
</dbReference>
<feature type="signal peptide" evidence="1">
    <location>
        <begin position="1"/>
        <end position="27"/>
    </location>
</feature>
<evidence type="ECO:0000313" key="3">
    <source>
        <dbReference type="EMBL" id="MFC6315450.1"/>
    </source>
</evidence>
<reference evidence="4" key="1">
    <citation type="journal article" date="2019" name="Int. J. Syst. Evol. Microbiol.">
        <title>The Global Catalogue of Microorganisms (GCM) 10K type strain sequencing project: providing services to taxonomists for standard genome sequencing and annotation.</title>
        <authorList>
            <consortium name="The Broad Institute Genomics Platform"/>
            <consortium name="The Broad Institute Genome Sequencing Center for Infectious Disease"/>
            <person name="Wu L."/>
            <person name="Ma J."/>
        </authorList>
    </citation>
    <scope>NUCLEOTIDE SEQUENCE [LARGE SCALE GENOMIC DNA]</scope>
    <source>
        <strain evidence="4">CCM 8897</strain>
    </source>
</reference>
<keyword evidence="1" id="KW-0732">Signal</keyword>
<proteinExistence type="predicted"/>
<comment type="caution">
    <text evidence="3">The sequence shown here is derived from an EMBL/GenBank/DDBJ whole genome shotgun (WGS) entry which is preliminary data.</text>
</comment>
<evidence type="ECO:0000259" key="2">
    <source>
        <dbReference type="Pfam" id="PF13731"/>
    </source>
</evidence>
<evidence type="ECO:0000256" key="1">
    <source>
        <dbReference type="SAM" id="SignalP"/>
    </source>
</evidence>
<gene>
    <name evidence="3" type="ORF">ACFQHW_07735</name>
</gene>
<keyword evidence="4" id="KW-1185">Reference proteome</keyword>
<name>A0ABW1UQW3_9LACO</name>
<feature type="chain" id="PRO_5046281575" evidence="1">
    <location>
        <begin position="28"/>
        <end position="199"/>
    </location>
</feature>
<accession>A0ABW1UQW3</accession>
<dbReference type="Proteomes" id="UP001596310">
    <property type="component" value="Unassembled WGS sequence"/>
</dbReference>
<dbReference type="InterPro" id="IPR027994">
    <property type="entry name" value="WxL_dom"/>
</dbReference>